<reference evidence="1 2" key="1">
    <citation type="submission" date="2015-01" db="EMBL/GenBank/DDBJ databases">
        <title>Genome of allotetraploid Gossypium barbadense reveals genomic plasticity and fiber elongation in cotton evolution.</title>
        <authorList>
            <person name="Chen X."/>
            <person name="Liu X."/>
            <person name="Zhao B."/>
            <person name="Zheng H."/>
            <person name="Hu Y."/>
            <person name="Lu G."/>
            <person name="Yang C."/>
            <person name="Chen J."/>
            <person name="Shan C."/>
            <person name="Zhang L."/>
            <person name="Zhou Y."/>
            <person name="Wang L."/>
            <person name="Guo W."/>
            <person name="Bai Y."/>
            <person name="Ruan J."/>
            <person name="Shangguan X."/>
            <person name="Mao Y."/>
            <person name="Jiang J."/>
            <person name="Zhu Y."/>
            <person name="Lei J."/>
            <person name="Kang H."/>
            <person name="Chen S."/>
            <person name="He X."/>
            <person name="Wang R."/>
            <person name="Wang Y."/>
            <person name="Chen J."/>
            <person name="Wang L."/>
            <person name="Yu S."/>
            <person name="Wang B."/>
            <person name="Wei J."/>
            <person name="Song S."/>
            <person name="Lu X."/>
            <person name="Gao Z."/>
            <person name="Gu W."/>
            <person name="Deng X."/>
            <person name="Ma D."/>
            <person name="Wang S."/>
            <person name="Liang W."/>
            <person name="Fang L."/>
            <person name="Cai C."/>
            <person name="Zhu X."/>
            <person name="Zhou B."/>
            <person name="Zhang Y."/>
            <person name="Chen Z."/>
            <person name="Xu S."/>
            <person name="Zhu R."/>
            <person name="Wang S."/>
            <person name="Zhang T."/>
            <person name="Zhao G."/>
        </authorList>
    </citation>
    <scope>NUCLEOTIDE SEQUENCE [LARGE SCALE GENOMIC DNA]</scope>
    <source>
        <strain evidence="2">cv. Xinhai21</strain>
        <tissue evidence="1">Leaf</tissue>
    </source>
</reference>
<sequence length="187" mass="20906">MDCSLPQNLEEYSASWTTIKFECPFPLLGGPIPTGTSDDPSSGPYILTFKELPFWVAAYKSCETKIMFQCEECARIGCAIIASNKCKPAWWQSLIGWKSMDLTKREQCERIETKACLVVANEKCVGFTKVKCTTPFLNARITVGENKWVYLIGSDYLRGSKPRVTNSRASQYLGSGSQLQMGTVTWV</sequence>
<dbReference type="AlphaFoldDB" id="A0A2P5X796"/>
<proteinExistence type="predicted"/>
<dbReference type="OrthoDB" id="1928518at2759"/>
<dbReference type="Proteomes" id="UP000239757">
    <property type="component" value="Unassembled WGS sequence"/>
</dbReference>
<dbReference type="GO" id="GO:0009536">
    <property type="term" value="C:plastid"/>
    <property type="evidence" value="ECO:0007669"/>
    <property type="project" value="TreeGrafter"/>
</dbReference>
<accession>A0A2P5X796</accession>
<organism evidence="1 2">
    <name type="scientific">Gossypium barbadense</name>
    <name type="common">Sea Island cotton</name>
    <name type="synonym">Hibiscus barbadensis</name>
    <dbReference type="NCBI Taxonomy" id="3634"/>
    <lineage>
        <taxon>Eukaryota</taxon>
        <taxon>Viridiplantae</taxon>
        <taxon>Streptophyta</taxon>
        <taxon>Embryophyta</taxon>
        <taxon>Tracheophyta</taxon>
        <taxon>Spermatophyta</taxon>
        <taxon>Magnoliopsida</taxon>
        <taxon>eudicotyledons</taxon>
        <taxon>Gunneridae</taxon>
        <taxon>Pentapetalae</taxon>
        <taxon>rosids</taxon>
        <taxon>malvids</taxon>
        <taxon>Malvales</taxon>
        <taxon>Malvaceae</taxon>
        <taxon>Malvoideae</taxon>
        <taxon>Gossypium</taxon>
    </lineage>
</organism>
<name>A0A2P5X796_GOSBA</name>
<dbReference type="PANTHER" id="PTHR36773">
    <property type="entry name" value="EXPRESSED PROTEIN"/>
    <property type="match status" value="1"/>
</dbReference>
<dbReference type="PANTHER" id="PTHR36773:SF1">
    <property type="entry name" value="EXPRESSED PROTEIN"/>
    <property type="match status" value="1"/>
</dbReference>
<evidence type="ECO:0000313" key="1">
    <source>
        <dbReference type="EMBL" id="PPR99211.1"/>
    </source>
</evidence>
<evidence type="ECO:0000313" key="2">
    <source>
        <dbReference type="Proteomes" id="UP000239757"/>
    </source>
</evidence>
<gene>
    <name evidence="1" type="ORF">GOBAR_AA21450</name>
</gene>
<dbReference type="EMBL" id="KZ665525">
    <property type="protein sequence ID" value="PPR99211.1"/>
    <property type="molecule type" value="Genomic_DNA"/>
</dbReference>
<protein>
    <submittedName>
        <fullName evidence="1">Uncharacterized protein</fullName>
    </submittedName>
</protein>